<accession>A0AAV5RYF6</accession>
<organism evidence="3 4">
    <name type="scientific">Maudiozyma humilis</name>
    <name type="common">Sour dough yeast</name>
    <name type="synonym">Kazachstania humilis</name>
    <dbReference type="NCBI Taxonomy" id="51915"/>
    <lineage>
        <taxon>Eukaryota</taxon>
        <taxon>Fungi</taxon>
        <taxon>Dikarya</taxon>
        <taxon>Ascomycota</taxon>
        <taxon>Saccharomycotina</taxon>
        <taxon>Saccharomycetes</taxon>
        <taxon>Saccharomycetales</taxon>
        <taxon>Saccharomycetaceae</taxon>
        <taxon>Maudiozyma</taxon>
    </lineage>
</organism>
<protein>
    <recommendedName>
        <fullName evidence="2">PSP1 C-terminal domain-containing protein</fullName>
    </recommendedName>
</protein>
<dbReference type="PROSITE" id="PS51411">
    <property type="entry name" value="PSP1_C"/>
    <property type="match status" value="1"/>
</dbReference>
<dbReference type="InterPro" id="IPR007557">
    <property type="entry name" value="PSP1_C"/>
</dbReference>
<dbReference type="AlphaFoldDB" id="A0AAV5RYF6"/>
<evidence type="ECO:0000313" key="3">
    <source>
        <dbReference type="EMBL" id="GMM56650.1"/>
    </source>
</evidence>
<reference evidence="3 4" key="1">
    <citation type="journal article" date="2023" name="Elife">
        <title>Identification of key yeast species and microbe-microbe interactions impacting larval growth of Drosophila in the wild.</title>
        <authorList>
            <person name="Mure A."/>
            <person name="Sugiura Y."/>
            <person name="Maeda R."/>
            <person name="Honda K."/>
            <person name="Sakurai N."/>
            <person name="Takahashi Y."/>
            <person name="Watada M."/>
            <person name="Katoh T."/>
            <person name="Gotoh A."/>
            <person name="Gotoh Y."/>
            <person name="Taniguchi I."/>
            <person name="Nakamura K."/>
            <person name="Hayashi T."/>
            <person name="Katayama T."/>
            <person name="Uemura T."/>
            <person name="Hattori Y."/>
        </authorList>
    </citation>
    <scope>NUCLEOTIDE SEQUENCE [LARGE SCALE GENOMIC DNA]</scope>
    <source>
        <strain evidence="3 4">KH-74</strain>
    </source>
</reference>
<dbReference type="EMBL" id="BTGD01000010">
    <property type="protein sequence ID" value="GMM56650.1"/>
    <property type="molecule type" value="Genomic_DNA"/>
</dbReference>
<dbReference type="PANTHER" id="PTHR43830">
    <property type="entry name" value="PROTEIN PSP1"/>
    <property type="match status" value="1"/>
</dbReference>
<gene>
    <name evidence="3" type="ORF">DAKH74_032660</name>
</gene>
<dbReference type="Proteomes" id="UP001377567">
    <property type="component" value="Unassembled WGS sequence"/>
</dbReference>
<feature type="domain" description="PSP1 C-terminal" evidence="2">
    <location>
        <begin position="540"/>
        <end position="655"/>
    </location>
</feature>
<evidence type="ECO:0000313" key="4">
    <source>
        <dbReference type="Proteomes" id="UP001377567"/>
    </source>
</evidence>
<evidence type="ECO:0000259" key="2">
    <source>
        <dbReference type="PROSITE" id="PS51411"/>
    </source>
</evidence>
<feature type="compositionally biased region" description="Low complexity" evidence="1">
    <location>
        <begin position="233"/>
        <end position="261"/>
    </location>
</feature>
<dbReference type="InterPro" id="IPR047767">
    <property type="entry name" value="PSP1-like"/>
</dbReference>
<sequence length="729" mass="81768">MAPLAPLSTSQLIQRHKTQDTDVYTLHLLMELPSINSTTSISDNAELRNYYDKLLFRNNSGRSLADLQAAGNSAAVANHKTGDQGGNTGPAPATAPVPRVDFINGFGASSPSSAGGSFSAAPGPPRRQSIFNSLMAPEAPTTSSQQDSLSFSFAMPGFQNRNGSIPQEPLRPTQFLGDYSGERRASYIADTLIRQNVPQQGPVLPVQNNNNKATAPGTQYNYLNYLNGQVSHQQQPQQMQQSSPPLPQIQPQQQQQQPQMRQYNEGYYRRNRQNQNQNNMKESNGRDEQNGIILNQDRLLQSSDDLHALYLDCGKNYFSAKEVYHFADYVKAMLQPQDQSICDFTPDIRPALSQFLAFLKSCNLNYNPQSDAFMSSDKRTATLRRNSVPIHSAMATAQAANKLAALQMQPSNSNSNSTSAYLHYRPLVLVSLKNGKLELLSMAQSAQMAMKRGDLVVIDGDRGKDLTLVVEPVVSLNLALIINFLKKKIHFDSLITNKNQHFPNGSFIEALQECTRGVSDKLNPKLYDIIELTQLVVPSKQVLRFATPWEVGTNLHNKFQDELKALHIAQLKLKALNSGLVSRTGETDGQSANNQASTNGNNNGKRLNIKILNAEFQFDRKKLTFYYICEERNDFRELIKELFKFYKTRIWLCAIPNNLDIDTQYYDKDQKELKMYQEMMQHYSVDDLVDSNIQQNGGNNGFIVAPPLNELELDNFQIGVYQELVKQLF</sequence>
<comment type="caution">
    <text evidence="3">The sequence shown here is derived from an EMBL/GenBank/DDBJ whole genome shotgun (WGS) entry which is preliminary data.</text>
</comment>
<dbReference type="GO" id="GO:0005737">
    <property type="term" value="C:cytoplasm"/>
    <property type="evidence" value="ECO:0007669"/>
    <property type="project" value="TreeGrafter"/>
</dbReference>
<dbReference type="PANTHER" id="PTHR43830:SF3">
    <property type="entry name" value="PROTEIN PSP1"/>
    <property type="match status" value="1"/>
</dbReference>
<feature type="compositionally biased region" description="Polar residues" evidence="1">
    <location>
        <begin position="206"/>
        <end position="219"/>
    </location>
</feature>
<feature type="region of interest" description="Disordered" evidence="1">
    <location>
        <begin position="200"/>
        <end position="219"/>
    </location>
</feature>
<keyword evidence="4" id="KW-1185">Reference proteome</keyword>
<dbReference type="Pfam" id="PF04468">
    <property type="entry name" value="PSP1"/>
    <property type="match status" value="1"/>
</dbReference>
<feature type="region of interest" description="Disordered" evidence="1">
    <location>
        <begin position="231"/>
        <end position="261"/>
    </location>
</feature>
<proteinExistence type="predicted"/>
<name>A0AAV5RYF6_MAUHU</name>
<evidence type="ECO:0000256" key="1">
    <source>
        <dbReference type="SAM" id="MobiDB-lite"/>
    </source>
</evidence>